<organism evidence="1 2">
    <name type="scientific">Ferrithrix thermotolerans DSM 19514</name>
    <dbReference type="NCBI Taxonomy" id="1121881"/>
    <lineage>
        <taxon>Bacteria</taxon>
        <taxon>Bacillati</taxon>
        <taxon>Actinomycetota</taxon>
        <taxon>Acidimicrobiia</taxon>
        <taxon>Acidimicrobiales</taxon>
        <taxon>Acidimicrobiaceae</taxon>
        <taxon>Ferrithrix</taxon>
    </lineage>
</organism>
<evidence type="ECO:0000313" key="2">
    <source>
        <dbReference type="Proteomes" id="UP000184295"/>
    </source>
</evidence>
<gene>
    <name evidence="1" type="ORF">SAMN02745225_02042</name>
</gene>
<accession>A0A1M4XJA7</accession>
<proteinExistence type="predicted"/>
<keyword evidence="1" id="KW-0378">Hydrolase</keyword>
<keyword evidence="2" id="KW-1185">Reference proteome</keyword>
<dbReference type="RefSeq" id="WP_178138801.1">
    <property type="nucleotide sequence ID" value="NZ_FQUL01000040.1"/>
</dbReference>
<keyword evidence="1" id="KW-0540">Nuclease</keyword>
<name>A0A1M4XJA7_9ACTN</name>
<reference evidence="2" key="1">
    <citation type="submission" date="2016-11" db="EMBL/GenBank/DDBJ databases">
        <authorList>
            <person name="Varghese N."/>
            <person name="Submissions S."/>
        </authorList>
    </citation>
    <scope>NUCLEOTIDE SEQUENCE [LARGE SCALE GENOMIC DNA]</scope>
    <source>
        <strain evidence="2">DSM 19514</strain>
    </source>
</reference>
<keyword evidence="1" id="KW-0255">Endonuclease</keyword>
<dbReference type="STRING" id="1121881.SAMN02745225_02042"/>
<dbReference type="EMBL" id="FQUL01000040">
    <property type="protein sequence ID" value="SHE93589.1"/>
    <property type="molecule type" value="Genomic_DNA"/>
</dbReference>
<protein>
    <submittedName>
        <fullName evidence="1">Putative restriction endonuclease</fullName>
    </submittedName>
</protein>
<dbReference type="Proteomes" id="UP000184295">
    <property type="component" value="Unassembled WGS sequence"/>
</dbReference>
<dbReference type="AlphaFoldDB" id="A0A1M4XJA7"/>
<sequence length="176" mass="20108">MSYERDLRVREAAMSWLDRVGGGTGDVVFYKLLSTFVFEGEQIPLIDRQRGIRRVRSLSGAFSIRTTYTPPSRVAPYDDVEGVDGLLRYKYQGTNPDSPDNVALRKAYELQLPLIWFVGIKSGLYQPVYPIWIVADEPQNLQVVVALDESQRLLQLGNVSEEQRRYAESVTKVRLH</sequence>
<dbReference type="GO" id="GO:0004519">
    <property type="term" value="F:endonuclease activity"/>
    <property type="evidence" value="ECO:0007669"/>
    <property type="project" value="UniProtKB-KW"/>
</dbReference>
<evidence type="ECO:0000313" key="1">
    <source>
        <dbReference type="EMBL" id="SHE93589.1"/>
    </source>
</evidence>